<feature type="domain" description="Histidine kinase" evidence="15">
    <location>
        <begin position="204"/>
        <end position="413"/>
    </location>
</feature>
<dbReference type="Gene3D" id="1.10.287.130">
    <property type="match status" value="1"/>
</dbReference>
<keyword evidence="11 14" id="KW-1133">Transmembrane helix</keyword>
<keyword evidence="4" id="KW-1003">Cell membrane</keyword>
<evidence type="ECO:0000256" key="7">
    <source>
        <dbReference type="ARBA" id="ARBA00022692"/>
    </source>
</evidence>
<keyword evidence="13 14" id="KW-0472">Membrane</keyword>
<sequence>MFKKSKRKIVAAILSVLVILLAGSFGVIYLASYTELTRENRKLLEQYVEAYALWRELDTQVPRMGEQEKIPDRRHLEPPALELSTFYSVAIADDGKVLKVDTADISTLDDETLTQLAFEILEKGESQGMQDHLIYRMQDKGGYTLVAFLDNTLILESAGTLISYTLIWGGVTLVLLFFLARYLANRIVAPLEESYQRQKQFISDAGHELKTPVAVVNANVELLQREMGENQWLSNIQYENERMSGLILQLLDLARTENVVPQMENVDFSRLVYGEMLPFEAIAYENGLTLEGDITENLYVLGNSVQLKQLTSILLDNAARHSAGGSRIGVTLKKEKSKAVLIVSNDGEEIPKEQRERMFERFYRLDTARTGEDRHYGLGLAIAKAIADTHKDSIEIRCQEGKVEFLVKIPLLKMQVL</sequence>
<protein>
    <recommendedName>
        <fullName evidence="3">histidine kinase</fullName>
        <ecNumber evidence="3">2.7.13.3</ecNumber>
    </recommendedName>
</protein>
<dbReference type="EMBL" id="DWVZ01000118">
    <property type="protein sequence ID" value="HJC63729.1"/>
    <property type="molecule type" value="Genomic_DNA"/>
</dbReference>
<dbReference type="GO" id="GO:0000155">
    <property type="term" value="F:phosphorelay sensor kinase activity"/>
    <property type="evidence" value="ECO:0007669"/>
    <property type="project" value="InterPro"/>
</dbReference>
<dbReference type="CDD" id="cd00082">
    <property type="entry name" value="HisKA"/>
    <property type="match status" value="1"/>
</dbReference>
<evidence type="ECO:0000259" key="15">
    <source>
        <dbReference type="PROSITE" id="PS50109"/>
    </source>
</evidence>
<comment type="catalytic activity">
    <reaction evidence="1">
        <text>ATP + protein L-histidine = ADP + protein N-phospho-L-histidine.</text>
        <dbReference type="EC" id="2.7.13.3"/>
    </reaction>
</comment>
<keyword evidence="8" id="KW-0547">Nucleotide-binding</keyword>
<accession>A0A9D2TBF4</accession>
<dbReference type="PANTHER" id="PTHR45528:SF1">
    <property type="entry name" value="SENSOR HISTIDINE KINASE CPXA"/>
    <property type="match status" value="1"/>
</dbReference>
<evidence type="ECO:0000256" key="3">
    <source>
        <dbReference type="ARBA" id="ARBA00012438"/>
    </source>
</evidence>
<dbReference type="InterPro" id="IPR005467">
    <property type="entry name" value="His_kinase_dom"/>
</dbReference>
<evidence type="ECO:0000256" key="4">
    <source>
        <dbReference type="ARBA" id="ARBA00022475"/>
    </source>
</evidence>
<dbReference type="InterPro" id="IPR036097">
    <property type="entry name" value="HisK_dim/P_sf"/>
</dbReference>
<evidence type="ECO:0000256" key="12">
    <source>
        <dbReference type="ARBA" id="ARBA00023012"/>
    </source>
</evidence>
<dbReference type="CDD" id="cd00075">
    <property type="entry name" value="HATPase"/>
    <property type="match status" value="1"/>
</dbReference>
<reference evidence="16" key="2">
    <citation type="submission" date="2021-04" db="EMBL/GenBank/DDBJ databases">
        <authorList>
            <person name="Gilroy R."/>
        </authorList>
    </citation>
    <scope>NUCLEOTIDE SEQUENCE</scope>
    <source>
        <strain evidence="16">ChiBcec2-3848</strain>
    </source>
</reference>
<dbReference type="Pfam" id="PF00512">
    <property type="entry name" value="HisKA"/>
    <property type="match status" value="1"/>
</dbReference>
<comment type="caution">
    <text evidence="16">The sequence shown here is derived from an EMBL/GenBank/DDBJ whole genome shotgun (WGS) entry which is preliminary data.</text>
</comment>
<dbReference type="Pfam" id="PF02518">
    <property type="entry name" value="HATPase_c"/>
    <property type="match status" value="1"/>
</dbReference>
<evidence type="ECO:0000256" key="6">
    <source>
        <dbReference type="ARBA" id="ARBA00022679"/>
    </source>
</evidence>
<dbReference type="InterPro" id="IPR003594">
    <property type="entry name" value="HATPase_dom"/>
</dbReference>
<evidence type="ECO:0000313" key="17">
    <source>
        <dbReference type="Proteomes" id="UP000823886"/>
    </source>
</evidence>
<dbReference type="SMART" id="SM00387">
    <property type="entry name" value="HATPase_c"/>
    <property type="match status" value="1"/>
</dbReference>
<evidence type="ECO:0000256" key="9">
    <source>
        <dbReference type="ARBA" id="ARBA00022777"/>
    </source>
</evidence>
<evidence type="ECO:0000256" key="5">
    <source>
        <dbReference type="ARBA" id="ARBA00022553"/>
    </source>
</evidence>
<dbReference type="Proteomes" id="UP000823886">
    <property type="component" value="Unassembled WGS sequence"/>
</dbReference>
<evidence type="ECO:0000256" key="13">
    <source>
        <dbReference type="ARBA" id="ARBA00023136"/>
    </source>
</evidence>
<dbReference type="SUPFAM" id="SSF55874">
    <property type="entry name" value="ATPase domain of HSP90 chaperone/DNA topoisomerase II/histidine kinase"/>
    <property type="match status" value="1"/>
</dbReference>
<dbReference type="SUPFAM" id="SSF47384">
    <property type="entry name" value="Homodimeric domain of signal transducing histidine kinase"/>
    <property type="match status" value="1"/>
</dbReference>
<keyword evidence="10" id="KW-0067">ATP-binding</keyword>
<evidence type="ECO:0000256" key="11">
    <source>
        <dbReference type="ARBA" id="ARBA00022989"/>
    </source>
</evidence>
<evidence type="ECO:0000313" key="16">
    <source>
        <dbReference type="EMBL" id="HJC63729.1"/>
    </source>
</evidence>
<dbReference type="PROSITE" id="PS50109">
    <property type="entry name" value="HIS_KIN"/>
    <property type="match status" value="1"/>
</dbReference>
<dbReference type="InterPro" id="IPR050398">
    <property type="entry name" value="HssS/ArlS-like"/>
</dbReference>
<comment type="subcellular location">
    <subcellularLocation>
        <location evidence="2">Cell membrane</location>
        <topology evidence="2">Multi-pass membrane protein</topology>
    </subcellularLocation>
</comment>
<name>A0A9D2TBF4_9FIRM</name>
<dbReference type="PANTHER" id="PTHR45528">
    <property type="entry name" value="SENSOR HISTIDINE KINASE CPXA"/>
    <property type="match status" value="1"/>
</dbReference>
<evidence type="ECO:0000256" key="8">
    <source>
        <dbReference type="ARBA" id="ARBA00022741"/>
    </source>
</evidence>
<evidence type="ECO:0000256" key="14">
    <source>
        <dbReference type="SAM" id="Phobius"/>
    </source>
</evidence>
<dbReference type="GO" id="GO:0005886">
    <property type="term" value="C:plasma membrane"/>
    <property type="evidence" value="ECO:0007669"/>
    <property type="project" value="UniProtKB-SubCell"/>
</dbReference>
<dbReference type="SMART" id="SM00388">
    <property type="entry name" value="HisKA"/>
    <property type="match status" value="1"/>
</dbReference>
<reference evidence="16" key="1">
    <citation type="journal article" date="2021" name="PeerJ">
        <title>Extensive microbial diversity within the chicken gut microbiome revealed by metagenomics and culture.</title>
        <authorList>
            <person name="Gilroy R."/>
            <person name="Ravi A."/>
            <person name="Getino M."/>
            <person name="Pursley I."/>
            <person name="Horton D.L."/>
            <person name="Alikhan N.F."/>
            <person name="Baker D."/>
            <person name="Gharbi K."/>
            <person name="Hall N."/>
            <person name="Watson M."/>
            <person name="Adriaenssens E.M."/>
            <person name="Foster-Nyarko E."/>
            <person name="Jarju S."/>
            <person name="Secka A."/>
            <person name="Antonio M."/>
            <person name="Oren A."/>
            <person name="Chaudhuri R.R."/>
            <person name="La Ragione R."/>
            <person name="Hildebrand F."/>
            <person name="Pallen M.J."/>
        </authorList>
    </citation>
    <scope>NUCLEOTIDE SEQUENCE</scope>
    <source>
        <strain evidence="16">ChiBcec2-3848</strain>
    </source>
</reference>
<feature type="transmembrane region" description="Helical" evidence="14">
    <location>
        <begin position="161"/>
        <end position="184"/>
    </location>
</feature>
<evidence type="ECO:0000256" key="2">
    <source>
        <dbReference type="ARBA" id="ARBA00004651"/>
    </source>
</evidence>
<proteinExistence type="predicted"/>
<keyword evidence="9 16" id="KW-0418">Kinase</keyword>
<gene>
    <name evidence="16" type="ORF">H9753_08940</name>
</gene>
<dbReference type="InterPro" id="IPR036890">
    <property type="entry name" value="HATPase_C_sf"/>
</dbReference>
<keyword evidence="12" id="KW-0902">Two-component regulatory system</keyword>
<dbReference type="Gene3D" id="3.30.565.10">
    <property type="entry name" value="Histidine kinase-like ATPase, C-terminal domain"/>
    <property type="match status" value="1"/>
</dbReference>
<dbReference type="GO" id="GO:0005524">
    <property type="term" value="F:ATP binding"/>
    <property type="evidence" value="ECO:0007669"/>
    <property type="project" value="UniProtKB-KW"/>
</dbReference>
<dbReference type="InterPro" id="IPR003661">
    <property type="entry name" value="HisK_dim/P_dom"/>
</dbReference>
<keyword evidence="5" id="KW-0597">Phosphoprotein</keyword>
<dbReference type="EC" id="2.7.13.3" evidence="3"/>
<keyword evidence="7 14" id="KW-0812">Transmembrane</keyword>
<evidence type="ECO:0000256" key="1">
    <source>
        <dbReference type="ARBA" id="ARBA00000085"/>
    </source>
</evidence>
<evidence type="ECO:0000256" key="10">
    <source>
        <dbReference type="ARBA" id="ARBA00022840"/>
    </source>
</evidence>
<dbReference type="AlphaFoldDB" id="A0A9D2TBF4"/>
<keyword evidence="6" id="KW-0808">Transferase</keyword>
<organism evidence="16 17">
    <name type="scientific">Candidatus Blautia merdavium</name>
    <dbReference type="NCBI Taxonomy" id="2838494"/>
    <lineage>
        <taxon>Bacteria</taxon>
        <taxon>Bacillati</taxon>
        <taxon>Bacillota</taxon>
        <taxon>Clostridia</taxon>
        <taxon>Lachnospirales</taxon>
        <taxon>Lachnospiraceae</taxon>
        <taxon>Blautia</taxon>
    </lineage>
</organism>